<organism evidence="1 2">
    <name type="scientific">Lentzea flava</name>
    <dbReference type="NCBI Taxonomy" id="103732"/>
    <lineage>
        <taxon>Bacteria</taxon>
        <taxon>Bacillati</taxon>
        <taxon>Actinomycetota</taxon>
        <taxon>Actinomycetes</taxon>
        <taxon>Pseudonocardiales</taxon>
        <taxon>Pseudonocardiaceae</taxon>
        <taxon>Lentzea</taxon>
    </lineage>
</organism>
<comment type="caution">
    <text evidence="1">The sequence shown here is derived from an EMBL/GenBank/DDBJ whole genome shotgun (WGS) entry which is preliminary data.</text>
</comment>
<accession>A0ABQ2VFX2</accession>
<dbReference type="RefSeq" id="WP_189259435.1">
    <property type="nucleotide sequence ID" value="NZ_BMRE01000075.1"/>
</dbReference>
<dbReference type="EMBL" id="BMRE01000075">
    <property type="protein sequence ID" value="GGU80979.1"/>
    <property type="molecule type" value="Genomic_DNA"/>
</dbReference>
<evidence type="ECO:0000313" key="2">
    <source>
        <dbReference type="Proteomes" id="UP000649573"/>
    </source>
</evidence>
<gene>
    <name evidence="1" type="ORF">GCM10010178_84600</name>
</gene>
<name>A0ABQ2VFX2_9PSEU</name>
<sequence>MDDARDRRDKGSGHFSPDEVPEMFFEIRLADGAEAEQLRLEQARVLREVIE</sequence>
<keyword evidence="2" id="KW-1185">Reference proteome</keyword>
<proteinExistence type="predicted"/>
<evidence type="ECO:0000313" key="1">
    <source>
        <dbReference type="EMBL" id="GGU80979.1"/>
    </source>
</evidence>
<protein>
    <submittedName>
        <fullName evidence="1">Uncharacterized protein</fullName>
    </submittedName>
</protein>
<dbReference type="Proteomes" id="UP000649573">
    <property type="component" value="Unassembled WGS sequence"/>
</dbReference>
<reference evidence="2" key="1">
    <citation type="journal article" date="2019" name="Int. J. Syst. Evol. Microbiol.">
        <title>The Global Catalogue of Microorganisms (GCM) 10K type strain sequencing project: providing services to taxonomists for standard genome sequencing and annotation.</title>
        <authorList>
            <consortium name="The Broad Institute Genomics Platform"/>
            <consortium name="The Broad Institute Genome Sequencing Center for Infectious Disease"/>
            <person name="Wu L."/>
            <person name="Ma J."/>
        </authorList>
    </citation>
    <scope>NUCLEOTIDE SEQUENCE [LARGE SCALE GENOMIC DNA]</scope>
    <source>
        <strain evidence="2">JCM 3296</strain>
    </source>
</reference>